<feature type="coiled-coil region" evidence="1">
    <location>
        <begin position="144"/>
        <end position="178"/>
    </location>
</feature>
<dbReference type="EMBL" id="CP029186">
    <property type="protein sequence ID" value="AWH86359.1"/>
    <property type="molecule type" value="Genomic_DNA"/>
</dbReference>
<evidence type="ECO:0000256" key="1">
    <source>
        <dbReference type="SAM" id="Coils"/>
    </source>
</evidence>
<gene>
    <name evidence="3" type="ORF">HYN59_15130</name>
</gene>
<dbReference type="PROSITE" id="PS51257">
    <property type="entry name" value="PROKAR_LIPOPROTEIN"/>
    <property type="match status" value="1"/>
</dbReference>
<dbReference type="Proteomes" id="UP000244929">
    <property type="component" value="Chromosome"/>
</dbReference>
<dbReference type="SUPFAM" id="SSF111369">
    <property type="entry name" value="HlyD-like secretion proteins"/>
    <property type="match status" value="1"/>
</dbReference>
<dbReference type="Gene3D" id="1.10.287.470">
    <property type="entry name" value="Helix hairpin bin"/>
    <property type="match status" value="1"/>
</dbReference>
<dbReference type="Gene3D" id="2.40.30.170">
    <property type="match status" value="1"/>
</dbReference>
<dbReference type="Gene3D" id="2.40.420.20">
    <property type="match status" value="1"/>
</dbReference>
<dbReference type="PANTHER" id="PTHR30469">
    <property type="entry name" value="MULTIDRUG RESISTANCE PROTEIN MDTA"/>
    <property type="match status" value="1"/>
</dbReference>
<dbReference type="Gene3D" id="2.40.50.100">
    <property type="match status" value="1"/>
</dbReference>
<dbReference type="Pfam" id="PF25954">
    <property type="entry name" value="Beta-barrel_RND_2"/>
    <property type="match status" value="1"/>
</dbReference>
<dbReference type="PANTHER" id="PTHR30469:SF15">
    <property type="entry name" value="HLYD FAMILY OF SECRETION PROTEINS"/>
    <property type="match status" value="1"/>
</dbReference>
<evidence type="ECO:0000259" key="2">
    <source>
        <dbReference type="Pfam" id="PF25954"/>
    </source>
</evidence>
<protein>
    <recommendedName>
        <fullName evidence="2">CusB-like beta-barrel domain-containing protein</fullName>
    </recommendedName>
</protein>
<feature type="domain" description="CusB-like beta-barrel" evidence="2">
    <location>
        <begin position="231"/>
        <end position="286"/>
    </location>
</feature>
<dbReference type="InterPro" id="IPR058792">
    <property type="entry name" value="Beta-barrel_RND_2"/>
</dbReference>
<dbReference type="KEGG" id="falb:HYN59_15130"/>
<name>A0A2S1R198_9FLAO</name>
<dbReference type="OrthoDB" id="869610at2"/>
<organism evidence="3 4">
    <name type="scientific">Flavobacterium album</name>
    <dbReference type="NCBI Taxonomy" id="2175091"/>
    <lineage>
        <taxon>Bacteria</taxon>
        <taxon>Pseudomonadati</taxon>
        <taxon>Bacteroidota</taxon>
        <taxon>Flavobacteriia</taxon>
        <taxon>Flavobacteriales</taxon>
        <taxon>Flavobacteriaceae</taxon>
        <taxon>Flavobacterium</taxon>
    </lineage>
</organism>
<sequence>MWRITFYILFLFTVISCGKKEQIQPVRKTIQEAVFASGKITQDDEYIVSANADGIILEIPVKEGDTVVVGTFLARIKSDVQSAQVKESSLVYQDALKNSGNSSPQLLQIQAEINQAQSQLALDKLNYERYAGLRKTNSVSPLELENAELKYKASQNSLKALQQKYDEAQNALQLNAGRSRTQLQAQQDLLDNYTLTADKPGRIINVYKKKGELVRKGEVIARIGSGPYILKLYVAEEDIVQLRLGQEAAISLNTYPDSSFTAKITKILPAFDETEQSYVVQATFTVPANVILSGTQLQANIVTGTRKSVLLVPVDALIRDNTVLLKNGDEKKIKTGKKYGRLIEVKSGLTENDVLQVANQEEKKESGDMMQTN</sequence>
<proteinExistence type="predicted"/>
<dbReference type="GO" id="GO:1990281">
    <property type="term" value="C:efflux pump complex"/>
    <property type="evidence" value="ECO:0007669"/>
    <property type="project" value="TreeGrafter"/>
</dbReference>
<dbReference type="AlphaFoldDB" id="A0A2S1R198"/>
<reference evidence="3 4" key="1">
    <citation type="submission" date="2018-04" db="EMBL/GenBank/DDBJ databases">
        <title>Genome sequencing of Flavobacterium sp. HYN0059.</title>
        <authorList>
            <person name="Yi H."/>
            <person name="Baek C."/>
        </authorList>
    </citation>
    <scope>NUCLEOTIDE SEQUENCE [LARGE SCALE GENOMIC DNA]</scope>
    <source>
        <strain evidence="3 4">HYN0059</strain>
    </source>
</reference>
<dbReference type="GO" id="GO:0015562">
    <property type="term" value="F:efflux transmembrane transporter activity"/>
    <property type="evidence" value="ECO:0007669"/>
    <property type="project" value="TreeGrafter"/>
</dbReference>
<evidence type="ECO:0000313" key="4">
    <source>
        <dbReference type="Proteomes" id="UP000244929"/>
    </source>
</evidence>
<evidence type="ECO:0000313" key="3">
    <source>
        <dbReference type="EMBL" id="AWH86359.1"/>
    </source>
</evidence>
<accession>A0A2S1R198</accession>
<keyword evidence="1" id="KW-0175">Coiled coil</keyword>
<keyword evidence="4" id="KW-1185">Reference proteome</keyword>